<keyword evidence="1" id="KW-0732">Signal</keyword>
<name>A0A4Y8RC05_9HYPH</name>
<keyword evidence="3" id="KW-1185">Reference proteome</keyword>
<comment type="caution">
    <text evidence="2">The sequence shown here is derived from an EMBL/GenBank/DDBJ whole genome shotgun (WGS) entry which is preliminary data.</text>
</comment>
<dbReference type="RefSeq" id="WP_134763837.1">
    <property type="nucleotide sequence ID" value="NZ_SOZD01000008.1"/>
</dbReference>
<feature type="signal peptide" evidence="1">
    <location>
        <begin position="1"/>
        <end position="24"/>
    </location>
</feature>
<dbReference type="EMBL" id="SOZD01000008">
    <property type="protein sequence ID" value="TFF18696.1"/>
    <property type="molecule type" value="Genomic_DNA"/>
</dbReference>
<evidence type="ECO:0008006" key="4">
    <source>
        <dbReference type="Google" id="ProtNLM"/>
    </source>
</evidence>
<feature type="chain" id="PRO_5021414399" description="DUF2066 domain-containing protein" evidence="1">
    <location>
        <begin position="25"/>
        <end position="345"/>
    </location>
</feature>
<evidence type="ECO:0000313" key="3">
    <source>
        <dbReference type="Proteomes" id="UP000298179"/>
    </source>
</evidence>
<dbReference type="OrthoDB" id="5446097at2"/>
<dbReference type="Proteomes" id="UP000298179">
    <property type="component" value="Unassembled WGS sequence"/>
</dbReference>
<evidence type="ECO:0000313" key="2">
    <source>
        <dbReference type="EMBL" id="TFF18696.1"/>
    </source>
</evidence>
<gene>
    <name evidence="2" type="ORF">E3C22_20940</name>
</gene>
<evidence type="ECO:0000256" key="1">
    <source>
        <dbReference type="SAM" id="SignalP"/>
    </source>
</evidence>
<proteinExistence type="predicted"/>
<organism evidence="2 3">
    <name type="scientific">Jiella endophytica</name>
    <dbReference type="NCBI Taxonomy" id="2558362"/>
    <lineage>
        <taxon>Bacteria</taxon>
        <taxon>Pseudomonadati</taxon>
        <taxon>Pseudomonadota</taxon>
        <taxon>Alphaproteobacteria</taxon>
        <taxon>Hyphomicrobiales</taxon>
        <taxon>Aurantimonadaceae</taxon>
        <taxon>Jiella</taxon>
    </lineage>
</organism>
<protein>
    <recommendedName>
        <fullName evidence="4">DUF2066 domain-containing protein</fullName>
    </recommendedName>
</protein>
<sequence>MKMLAKTAAAAMFGICALTGAASAATINLLVMQEDWDQESLVRNNRIQNAVLSTINQTLNAPAYQSRLRQYGIEGMDVYDETALTLNFYQQDRQRRTDEELISVVRSIDNPQMDIVVPYTIYARAVTEPYSGIVKLQMSLNYRAIDVRSGRFVGSDNLDLDTKGVSFSGCAAGLNGTPADPHCIKEFVSLNGEKLARNAGNKLAIQLAALLGRQYGGGGAGKAGLIDDAPVNDAIETDVATLPHGGVGGGVCDNIPTTFSVTFRGFEQRQMNAVEEYMAYWKCALDLDVSSSDFSEITFSYKTRSDQQRILRNIRLMLELMGVVAEPQTQGSNEIVVEALGIREN</sequence>
<reference evidence="2 3" key="1">
    <citation type="submission" date="2019-03" db="EMBL/GenBank/DDBJ databases">
        <title>Jiella endophytica sp. nov., a novel endophytic bacterium isolated from root of Ficus microcarpa Linn. f.</title>
        <authorList>
            <person name="Tuo L."/>
        </authorList>
    </citation>
    <scope>NUCLEOTIDE SEQUENCE [LARGE SCALE GENOMIC DNA]</scope>
    <source>
        <strain evidence="2 3">CBS5Q-3</strain>
    </source>
</reference>
<accession>A0A4Y8RC05</accession>
<dbReference type="AlphaFoldDB" id="A0A4Y8RC05"/>